<sequence length="695" mass="71408">MIASLGISPTQIAATAATAAIPGEVKRIAGVAGQVVADDQFYISAGDQTEDTYTVRTIGLYLNTGVLFGVYSQAAPLLEKAAPAMAVLEAAIKLSSPQANAITFTGGGWLNPQASETVQGVLKLAPVDEVVLGADHSKAVTPKGLKAATLAMMAAIQATFDQVAQALAGKANTLHQHAAGDVTSGTFSEARIPALPQNRITGLIDALTGKAAALHGHVMADIDGLAQALSGKSAVGHKHDASDTNSGVFDVARIPALAMEKVTGLSNALAAKLTSADFIWGKLGNKPDYFPTNRVAASDPNVGLGGIWIADDNRLWVAHSGSAHGVWDTSNFGPQTKATLGDSVTFADIRAFRGNGTGVVYLGDLSHYVYFDSANYNMPGAPLIVNGGVVWTSATFDPNSRVPMTRAHNSNPDDAPIGVSSGDANIGQGTQGWHYFTSRRAGSGWGVQTAITDTDTSEQFKFRRSDNNGAWGPWRTVWTTVNFNPASKVDVFNPDGYAHAISLGWNGSRMVARVDGAVAAPGQALVHLNDAASPTATAAGAATDQFITPAALWSFARNMGSPGYAVIPGTGLMIQWGLTTANIPEGETHASLPVAFGGGCLVALANPRNVSRNINTDYYMQVAGHFIDRIAFFANRANGSAGNLDGFEWLAIGRVSGTPDPAYSSGGSGGTGGGGGSGSGGGGAGGGGGDEQQQI</sequence>
<evidence type="ECO:0000313" key="4">
    <source>
        <dbReference type="Proteomes" id="UP001213664"/>
    </source>
</evidence>
<dbReference type="Pfam" id="PF21882">
    <property type="entry name" value="Gp53-like_C"/>
    <property type="match status" value="1"/>
</dbReference>
<gene>
    <name evidence="3" type="ORF">P0Y50_08975</name>
</gene>
<dbReference type="InterPro" id="IPR054075">
    <property type="entry name" value="Gp53-like_C"/>
</dbReference>
<feature type="domain" description="Putative tail fiber protein gp53-like C-terminal" evidence="2">
    <location>
        <begin position="570"/>
        <end position="654"/>
    </location>
</feature>
<name>A0AAJ5X1Y8_9CAUL</name>
<dbReference type="EMBL" id="CP119326">
    <property type="protein sequence ID" value="WEK38685.1"/>
    <property type="molecule type" value="Genomic_DNA"/>
</dbReference>
<reference evidence="3" key="1">
    <citation type="submission" date="2023-03" db="EMBL/GenBank/DDBJ databases">
        <title>Andean soil-derived lignocellulolytic bacterial consortium as a source of novel taxa and putative plastic-active enzymes.</title>
        <authorList>
            <person name="Diaz-Garcia L."/>
            <person name="Chuvochina M."/>
            <person name="Feuerriegel G."/>
            <person name="Bunk B."/>
            <person name="Sproer C."/>
            <person name="Streit W.R."/>
            <person name="Rodriguez L.M."/>
            <person name="Overmann J."/>
            <person name="Jimenez D.J."/>
        </authorList>
    </citation>
    <scope>NUCLEOTIDE SEQUENCE</scope>
    <source>
        <strain evidence="3">MAG 833</strain>
    </source>
</reference>
<feature type="compositionally biased region" description="Gly residues" evidence="1">
    <location>
        <begin position="666"/>
        <end position="695"/>
    </location>
</feature>
<dbReference type="CDD" id="cd19958">
    <property type="entry name" value="pyocin_knob"/>
    <property type="match status" value="1"/>
</dbReference>
<dbReference type="Proteomes" id="UP001213664">
    <property type="component" value="Chromosome"/>
</dbReference>
<feature type="region of interest" description="Disordered" evidence="1">
    <location>
        <begin position="660"/>
        <end position="695"/>
    </location>
</feature>
<protein>
    <recommendedName>
        <fullName evidence="2">Putative tail fiber protein gp53-like C-terminal domain-containing protein</fullName>
    </recommendedName>
</protein>
<organism evidence="3 4">
    <name type="scientific">Candidatus Brevundimonas colombiensis</name>
    <dbReference type="NCBI Taxonomy" id="3121376"/>
    <lineage>
        <taxon>Bacteria</taxon>
        <taxon>Pseudomonadati</taxon>
        <taxon>Pseudomonadota</taxon>
        <taxon>Alphaproteobacteria</taxon>
        <taxon>Caulobacterales</taxon>
        <taxon>Caulobacteraceae</taxon>
        <taxon>Brevundimonas</taxon>
    </lineage>
</organism>
<accession>A0AAJ5X1Y8</accession>
<evidence type="ECO:0000313" key="3">
    <source>
        <dbReference type="EMBL" id="WEK38685.1"/>
    </source>
</evidence>
<dbReference type="AlphaFoldDB" id="A0AAJ5X1Y8"/>
<dbReference type="Gene3D" id="2.60.40.3940">
    <property type="match status" value="1"/>
</dbReference>
<evidence type="ECO:0000256" key="1">
    <source>
        <dbReference type="SAM" id="MobiDB-lite"/>
    </source>
</evidence>
<dbReference type="Pfam" id="PF12789">
    <property type="entry name" value="PTR"/>
    <property type="match status" value="1"/>
</dbReference>
<evidence type="ECO:0000259" key="2">
    <source>
        <dbReference type="Pfam" id="PF21882"/>
    </source>
</evidence>
<proteinExistence type="predicted"/>